<keyword evidence="5" id="KW-1185">Reference proteome</keyword>
<reference evidence="4 5" key="1">
    <citation type="submission" date="2016-11" db="EMBL/GenBank/DDBJ databases">
        <title>Draft Genome Sequences of Nine Cyanobacterial Strains from Diverse Habitats.</title>
        <authorList>
            <person name="Zhu T."/>
            <person name="Hou S."/>
            <person name="Lu X."/>
            <person name="Hess W.R."/>
        </authorList>
    </citation>
    <scope>NUCLEOTIDE SEQUENCE [LARGE SCALE GENOMIC DNA]</scope>
    <source>
        <strain evidence="4 5">NIES-593</strain>
    </source>
</reference>
<feature type="domain" description="GGDEF" evidence="3">
    <location>
        <begin position="308"/>
        <end position="441"/>
    </location>
</feature>
<dbReference type="Gene3D" id="2.60.200.20">
    <property type="match status" value="1"/>
</dbReference>
<evidence type="ECO:0000259" key="3">
    <source>
        <dbReference type="PROSITE" id="PS50887"/>
    </source>
</evidence>
<name>A0A1U7HRC7_9CYAN</name>
<organism evidence="4 5">
    <name type="scientific">Hydrococcus rivularis NIES-593</name>
    <dbReference type="NCBI Taxonomy" id="1921803"/>
    <lineage>
        <taxon>Bacteria</taxon>
        <taxon>Bacillati</taxon>
        <taxon>Cyanobacteriota</taxon>
        <taxon>Cyanophyceae</taxon>
        <taxon>Pleurocapsales</taxon>
        <taxon>Hydrococcaceae</taxon>
        <taxon>Hydrococcus</taxon>
    </lineage>
</organism>
<dbReference type="Pfam" id="PF00563">
    <property type="entry name" value="EAL"/>
    <property type="match status" value="1"/>
</dbReference>
<accession>A0A1U7HRC7</accession>
<dbReference type="SMART" id="SM00052">
    <property type="entry name" value="EAL"/>
    <property type="match status" value="1"/>
</dbReference>
<dbReference type="FunFam" id="3.30.70.270:FF:000001">
    <property type="entry name" value="Diguanylate cyclase domain protein"/>
    <property type="match status" value="1"/>
</dbReference>
<dbReference type="STRING" id="1921803.NIES593_03480"/>
<dbReference type="Gene3D" id="3.20.20.450">
    <property type="entry name" value="EAL domain"/>
    <property type="match status" value="1"/>
</dbReference>
<feature type="domain" description="FHA" evidence="1">
    <location>
        <begin position="33"/>
        <end position="93"/>
    </location>
</feature>
<dbReference type="PROSITE" id="PS50887">
    <property type="entry name" value="GGDEF"/>
    <property type="match status" value="1"/>
</dbReference>
<evidence type="ECO:0000313" key="4">
    <source>
        <dbReference type="EMBL" id="OKH26146.1"/>
    </source>
</evidence>
<dbReference type="InterPro" id="IPR052155">
    <property type="entry name" value="Biofilm_reg_signaling"/>
</dbReference>
<dbReference type="InterPro" id="IPR000253">
    <property type="entry name" value="FHA_dom"/>
</dbReference>
<dbReference type="PROSITE" id="PS50883">
    <property type="entry name" value="EAL"/>
    <property type="match status" value="1"/>
</dbReference>
<dbReference type="Proteomes" id="UP000186868">
    <property type="component" value="Unassembled WGS sequence"/>
</dbReference>
<dbReference type="InterPro" id="IPR008984">
    <property type="entry name" value="SMAD_FHA_dom_sf"/>
</dbReference>
<comment type="caution">
    <text evidence="4">The sequence shown here is derived from an EMBL/GenBank/DDBJ whole genome shotgun (WGS) entry which is preliminary data.</text>
</comment>
<proteinExistence type="predicted"/>
<evidence type="ECO:0000259" key="2">
    <source>
        <dbReference type="PROSITE" id="PS50883"/>
    </source>
</evidence>
<dbReference type="InterPro" id="IPR029787">
    <property type="entry name" value="Nucleotide_cyclase"/>
</dbReference>
<dbReference type="SUPFAM" id="SSF141868">
    <property type="entry name" value="EAL domain-like"/>
    <property type="match status" value="1"/>
</dbReference>
<dbReference type="InterPro" id="IPR000160">
    <property type="entry name" value="GGDEF_dom"/>
</dbReference>
<dbReference type="OrthoDB" id="415644at2"/>
<protein>
    <submittedName>
        <fullName evidence="4">Diguanylate cyclase</fullName>
    </submittedName>
</protein>
<dbReference type="PROSITE" id="PS50006">
    <property type="entry name" value="FHA_DOMAIN"/>
    <property type="match status" value="1"/>
</dbReference>
<dbReference type="AlphaFoldDB" id="A0A1U7HRC7"/>
<dbReference type="InterPro" id="IPR035919">
    <property type="entry name" value="EAL_sf"/>
</dbReference>
<dbReference type="EMBL" id="MRCB01000002">
    <property type="protein sequence ID" value="OKH26146.1"/>
    <property type="molecule type" value="Genomic_DNA"/>
</dbReference>
<evidence type="ECO:0000259" key="1">
    <source>
        <dbReference type="PROSITE" id="PS50006"/>
    </source>
</evidence>
<dbReference type="RefSeq" id="WP_073598253.1">
    <property type="nucleotide sequence ID" value="NZ_MRCB01000002.1"/>
</dbReference>
<sequence>MLTLVDNLKKVNHILVIDAPNLRRTVSLEQPMYSIGRQTSNSIVIFSQKLSRKHATILRKNEDRDNSHSFCIIDGDLEGNKSKNGIFVNGRKCLEHELKHGDLINLSDDIRISYYIINNSSNNLNADRYKDSQLIPEKSTSFNISREQFKQTQVITKTEITEIEGENDYELTKLASLVELSPNPIIEIDWEGQITYLNSAASLKFPDIYKTKLEHPILKDLLEKNQHRNGNLLIREVKVEEEVFEQHVHYLSESKLIRSYIFDITERKRIEEILQYQAFHDALTDLPNRSFFHEQLALAIANAHRNQTQMAVIFLDLDCFKNINDTLGHSIGDRILQLFAKRLNAGLREGDTIARWGGDEFTILLPHIKNVEEAAKLAERLLGEIKQPFEVGEHKLYVKSSLGIAIYPQDGEDPETLLKNADAALYRSKEQGRDRYQFYSSTMTSKVSEWLRLEHLLHQALVNEELFLVYQPQLDLESGKIFGMEALLRWHNPELGLVSPAKFIPLAEDNGLIVPIGEWALLSACAQIKAWQLLGIEPFKVSVNLSARQFQNANLVEMVTQILQETEIDPQWLELEITETTIMQNVNFARQALEKLQQIGVRISLDDFGTGYSSLGYLKQFPFHTLKIDQSFVRDLKENSRDTAIISAVIALGRGLNLRVIAEGVETQQQLELLRNLQCEAIQGYWLSKPLIAAEVVNFLTCHAKMAG</sequence>
<dbReference type="FunFam" id="3.20.20.450:FF:000001">
    <property type="entry name" value="Cyclic di-GMP phosphodiesterase yahA"/>
    <property type="match status" value="1"/>
</dbReference>
<feature type="domain" description="EAL" evidence="2">
    <location>
        <begin position="450"/>
        <end position="704"/>
    </location>
</feature>
<gene>
    <name evidence="4" type="ORF">NIES593_03480</name>
</gene>
<dbReference type="Pfam" id="PF00498">
    <property type="entry name" value="FHA"/>
    <property type="match status" value="1"/>
</dbReference>
<dbReference type="CDD" id="cd01949">
    <property type="entry name" value="GGDEF"/>
    <property type="match status" value="1"/>
</dbReference>
<dbReference type="PANTHER" id="PTHR44757">
    <property type="entry name" value="DIGUANYLATE CYCLASE DGCP"/>
    <property type="match status" value="1"/>
</dbReference>
<dbReference type="SMART" id="SM00267">
    <property type="entry name" value="GGDEF"/>
    <property type="match status" value="1"/>
</dbReference>
<dbReference type="PANTHER" id="PTHR44757:SF2">
    <property type="entry name" value="BIOFILM ARCHITECTURE MAINTENANCE PROTEIN MBAA"/>
    <property type="match status" value="1"/>
</dbReference>
<dbReference type="InterPro" id="IPR001633">
    <property type="entry name" value="EAL_dom"/>
</dbReference>
<dbReference type="SUPFAM" id="SSF55073">
    <property type="entry name" value="Nucleotide cyclase"/>
    <property type="match status" value="1"/>
</dbReference>
<evidence type="ECO:0000313" key="5">
    <source>
        <dbReference type="Proteomes" id="UP000186868"/>
    </source>
</evidence>
<dbReference type="Pfam" id="PF00990">
    <property type="entry name" value="GGDEF"/>
    <property type="match status" value="1"/>
</dbReference>
<dbReference type="Gene3D" id="3.30.70.270">
    <property type="match status" value="1"/>
</dbReference>
<dbReference type="CDD" id="cd01948">
    <property type="entry name" value="EAL"/>
    <property type="match status" value="1"/>
</dbReference>
<dbReference type="SMART" id="SM00240">
    <property type="entry name" value="FHA"/>
    <property type="match status" value="1"/>
</dbReference>
<dbReference type="NCBIfam" id="TIGR00254">
    <property type="entry name" value="GGDEF"/>
    <property type="match status" value="1"/>
</dbReference>
<dbReference type="InterPro" id="IPR043128">
    <property type="entry name" value="Rev_trsase/Diguanyl_cyclase"/>
</dbReference>
<dbReference type="SUPFAM" id="SSF49879">
    <property type="entry name" value="SMAD/FHA domain"/>
    <property type="match status" value="1"/>
</dbReference>